<evidence type="ECO:0000256" key="2">
    <source>
        <dbReference type="ARBA" id="ARBA00022801"/>
    </source>
</evidence>
<proteinExistence type="inferred from homology"/>
<evidence type="ECO:0000259" key="7">
    <source>
        <dbReference type="Pfam" id="PF18565"/>
    </source>
</evidence>
<comment type="similarity">
    <text evidence="1">Belongs to the glycosyl hydrolase 2 family.</text>
</comment>
<organism evidence="8 9">
    <name type="scientific">Microbacterium terricola</name>
    <dbReference type="NCBI Taxonomy" id="344163"/>
    <lineage>
        <taxon>Bacteria</taxon>
        <taxon>Bacillati</taxon>
        <taxon>Actinomycetota</taxon>
        <taxon>Actinomycetes</taxon>
        <taxon>Micrococcales</taxon>
        <taxon>Microbacteriaceae</taxon>
        <taxon>Microbacterium</taxon>
    </lineage>
</organism>
<evidence type="ECO:0000313" key="9">
    <source>
        <dbReference type="Proteomes" id="UP001317779"/>
    </source>
</evidence>
<dbReference type="PANTHER" id="PTHR42732">
    <property type="entry name" value="BETA-GALACTOSIDASE"/>
    <property type="match status" value="1"/>
</dbReference>
<dbReference type="InterPro" id="IPR051913">
    <property type="entry name" value="GH2_Domain-Containing"/>
</dbReference>
<dbReference type="Pfam" id="PF02836">
    <property type="entry name" value="Glyco_hydro_2_C"/>
    <property type="match status" value="1"/>
</dbReference>
<dbReference type="Gene3D" id="2.60.120.260">
    <property type="entry name" value="Galactose-binding domain-like"/>
    <property type="match status" value="1"/>
</dbReference>
<dbReference type="InterPro" id="IPR032311">
    <property type="entry name" value="DUF4982"/>
</dbReference>
<keyword evidence="3" id="KW-0326">Glycosidase</keyword>
<feature type="domain" description="Glycoside hydrolase family 2 immunoglobulin-like beta-sandwich" evidence="4">
    <location>
        <begin position="166"/>
        <end position="262"/>
    </location>
</feature>
<dbReference type="Pfam" id="PF00703">
    <property type="entry name" value="Glyco_hydro_2"/>
    <property type="match status" value="1"/>
</dbReference>
<dbReference type="Gene3D" id="3.20.20.80">
    <property type="entry name" value="Glycosidases"/>
    <property type="match status" value="1"/>
</dbReference>
<dbReference type="SUPFAM" id="SSF51445">
    <property type="entry name" value="(Trans)glycosidases"/>
    <property type="match status" value="1"/>
</dbReference>
<reference evidence="8 9" key="1">
    <citation type="submission" date="2022-12" db="EMBL/GenBank/DDBJ databases">
        <title>Microbacterium terricola strain KV-448 chromosome, complete genome.</title>
        <authorList>
            <person name="Oshima T."/>
            <person name="Moriya T."/>
            <person name="Bessho Y."/>
        </authorList>
    </citation>
    <scope>NUCLEOTIDE SEQUENCE [LARGE SCALE GENOMIC DNA]</scope>
    <source>
        <strain evidence="8 9">KV-448</strain>
    </source>
</reference>
<dbReference type="InterPro" id="IPR017853">
    <property type="entry name" value="GH"/>
</dbReference>
<feature type="domain" description="Glycoside hydrolase family 2 catalytic" evidence="5">
    <location>
        <begin position="272"/>
        <end position="420"/>
    </location>
</feature>
<dbReference type="InterPro" id="IPR006103">
    <property type="entry name" value="Glyco_hydro_2_cat"/>
</dbReference>
<dbReference type="PRINTS" id="PR00132">
    <property type="entry name" value="GLHYDRLASE2"/>
</dbReference>
<name>A0ABM8E2S3_9MICO</name>
<dbReference type="Proteomes" id="UP001317779">
    <property type="component" value="Chromosome"/>
</dbReference>
<evidence type="ECO:0000313" key="8">
    <source>
        <dbReference type="EMBL" id="BDV32274.1"/>
    </source>
</evidence>
<evidence type="ECO:0000256" key="1">
    <source>
        <dbReference type="ARBA" id="ARBA00007401"/>
    </source>
</evidence>
<dbReference type="InterPro" id="IPR006102">
    <property type="entry name" value="Ig-like_GH2"/>
</dbReference>
<dbReference type="Gene3D" id="2.60.40.10">
    <property type="entry name" value="Immunoglobulins"/>
    <property type="match status" value="3"/>
</dbReference>
<dbReference type="InterPro" id="IPR008979">
    <property type="entry name" value="Galactose-bd-like_sf"/>
</dbReference>
<dbReference type="Pfam" id="PF16355">
    <property type="entry name" value="DUF4982"/>
    <property type="match status" value="1"/>
</dbReference>
<dbReference type="InterPro" id="IPR006101">
    <property type="entry name" value="Glyco_hydro_2"/>
</dbReference>
<evidence type="ECO:0000259" key="6">
    <source>
        <dbReference type="Pfam" id="PF16355"/>
    </source>
</evidence>
<dbReference type="InterPro" id="IPR040605">
    <property type="entry name" value="Glyco_hydro2_dom5"/>
</dbReference>
<accession>A0ABM8E2S3</accession>
<sequence length="817" mass="89519">MLRHPFNDDWFVAAETPGRASAPTGPLTLPHDAMMFERRDPDCANAHNTGYFPGGVYRYTKRFVAPAEWRGLAVLLEFEGVYQRSQVYLNGWHVGGRPSGYAEFRVPLDEHLLIGEENVVEVVANNADEPNSRWYTGSGIYRPVHLLIGPALRISAAGPCARTLSVDSAQATVEILTELVNDEDHTRRVRVSTALTAQGDEPVNAAEVVDVPGHGRATVRQLVTITDAALWTPESPTLYDIAVSLESEDEVIDSSHDRFGIRAIDVDASHGLRINGESVKLRGAAIHHDNGVIGAHTLDAAERRRVRILKEGGFNAIRSAHNPASRALLRACDELGVLVMDELNDAWTRPKVNWDSSIEFAEWWERDLEAMIEKDRNHPSVIMYSIGNEIGETALPEGIDTSRRLAERTRELDPSRPVTNCINAFLNLVAPPDEEKVQKKAAAARAAGRQETNKNFILILNLMMGVMTKVMPRVLKLGIVDKKTRDAYATVDIAGYNYMASRFRGDSALHPERVMVGSEDPATQTVAIWQDIADQPHVIGDFVWTGWDYLGEGGLATIRYNDRARLYLPYPALAAGTPNIDITGHRQTQSYLNEIGWGLRSGPHLAVQPVHHAGEKQTVSSWRSTNSIRSWSWEGCEGREATVEVYADAAEVELMHNGITVGRRPSGAAAGFLSTFALDFQPGELVAIARDSDGREIGRDSLRSAAPNLRLVVTPEVDRLRADGQDLAYVAIELADSEGIVRPLQDRRVEIVVSGAGTLLGFGSGEAITEEGFCTTSHSTFLGRALAVVRAGHIPGTITATVRAEGCESRSIELLVV</sequence>
<keyword evidence="2" id="KW-0378">Hydrolase</keyword>
<protein>
    <submittedName>
        <fullName evidence="8">Beta-galactosidase</fullName>
    </submittedName>
</protein>
<dbReference type="EMBL" id="AP027141">
    <property type="protein sequence ID" value="BDV32274.1"/>
    <property type="molecule type" value="Genomic_DNA"/>
</dbReference>
<keyword evidence="9" id="KW-1185">Reference proteome</keyword>
<dbReference type="PANTHER" id="PTHR42732:SF1">
    <property type="entry name" value="BETA-MANNOSIDASE"/>
    <property type="match status" value="1"/>
</dbReference>
<evidence type="ECO:0000259" key="4">
    <source>
        <dbReference type="Pfam" id="PF00703"/>
    </source>
</evidence>
<feature type="domain" description="Glycoside hydrolase family 2" evidence="7">
    <location>
        <begin position="711"/>
        <end position="813"/>
    </location>
</feature>
<evidence type="ECO:0000256" key="3">
    <source>
        <dbReference type="ARBA" id="ARBA00023295"/>
    </source>
</evidence>
<gene>
    <name evidence="8" type="ORF">Microterr_29340</name>
</gene>
<evidence type="ECO:0000259" key="5">
    <source>
        <dbReference type="Pfam" id="PF02836"/>
    </source>
</evidence>
<dbReference type="InterPro" id="IPR036156">
    <property type="entry name" value="Beta-gal/glucu_dom_sf"/>
</dbReference>
<dbReference type="Pfam" id="PF18565">
    <property type="entry name" value="Glyco_hydro2_C5"/>
    <property type="match status" value="1"/>
</dbReference>
<feature type="domain" description="DUF4982" evidence="6">
    <location>
        <begin position="638"/>
        <end position="697"/>
    </location>
</feature>
<dbReference type="InterPro" id="IPR013783">
    <property type="entry name" value="Ig-like_fold"/>
</dbReference>
<dbReference type="SUPFAM" id="SSF49785">
    <property type="entry name" value="Galactose-binding domain-like"/>
    <property type="match status" value="1"/>
</dbReference>
<dbReference type="SUPFAM" id="SSF49303">
    <property type="entry name" value="beta-Galactosidase/glucuronidase domain"/>
    <property type="match status" value="1"/>
</dbReference>